<name>A0A6A6ZQP9_9PLEO</name>
<feature type="compositionally biased region" description="Basic residues" evidence="1">
    <location>
        <begin position="22"/>
        <end position="31"/>
    </location>
</feature>
<gene>
    <name evidence="3" type="ORF">CC86DRAFT_373057</name>
</gene>
<dbReference type="EMBL" id="MU006234">
    <property type="protein sequence ID" value="KAF2822585.1"/>
    <property type="molecule type" value="Genomic_DNA"/>
</dbReference>
<evidence type="ECO:0000313" key="3">
    <source>
        <dbReference type="EMBL" id="KAF2822585.1"/>
    </source>
</evidence>
<keyword evidence="2" id="KW-0472">Membrane</keyword>
<keyword evidence="2" id="KW-1133">Transmembrane helix</keyword>
<evidence type="ECO:0000313" key="4">
    <source>
        <dbReference type="Proteomes" id="UP000799424"/>
    </source>
</evidence>
<sequence>MASDYQQQCAPHATDGREFATRRRIPRRTSSRTRLTDASNEEPTMQTMAAQLDYIEKVICRQKGLELADTPRRLAVEMMLLGTWVVLVVTIVVLMFKRPAGA</sequence>
<reference evidence="3" key="1">
    <citation type="journal article" date="2020" name="Stud. Mycol.">
        <title>101 Dothideomycetes genomes: a test case for predicting lifestyles and emergence of pathogens.</title>
        <authorList>
            <person name="Haridas S."/>
            <person name="Albert R."/>
            <person name="Binder M."/>
            <person name="Bloem J."/>
            <person name="Labutti K."/>
            <person name="Salamov A."/>
            <person name="Andreopoulos B."/>
            <person name="Baker S."/>
            <person name="Barry K."/>
            <person name="Bills G."/>
            <person name="Bluhm B."/>
            <person name="Cannon C."/>
            <person name="Castanera R."/>
            <person name="Culley D."/>
            <person name="Daum C."/>
            <person name="Ezra D."/>
            <person name="Gonzalez J."/>
            <person name="Henrissat B."/>
            <person name="Kuo A."/>
            <person name="Liang C."/>
            <person name="Lipzen A."/>
            <person name="Lutzoni F."/>
            <person name="Magnuson J."/>
            <person name="Mondo S."/>
            <person name="Nolan M."/>
            <person name="Ohm R."/>
            <person name="Pangilinan J."/>
            <person name="Park H.-J."/>
            <person name="Ramirez L."/>
            <person name="Alfaro M."/>
            <person name="Sun H."/>
            <person name="Tritt A."/>
            <person name="Yoshinaga Y."/>
            <person name="Zwiers L.-H."/>
            <person name="Turgeon B."/>
            <person name="Goodwin S."/>
            <person name="Spatafora J."/>
            <person name="Crous P."/>
            <person name="Grigoriev I."/>
        </authorList>
    </citation>
    <scope>NUCLEOTIDE SEQUENCE</scope>
    <source>
        <strain evidence="3">CBS 113818</strain>
    </source>
</reference>
<evidence type="ECO:0000256" key="1">
    <source>
        <dbReference type="SAM" id="MobiDB-lite"/>
    </source>
</evidence>
<proteinExistence type="predicted"/>
<keyword evidence="2" id="KW-0812">Transmembrane</keyword>
<accession>A0A6A6ZQP9</accession>
<feature type="transmembrane region" description="Helical" evidence="2">
    <location>
        <begin position="74"/>
        <end position="96"/>
    </location>
</feature>
<evidence type="ECO:0000256" key="2">
    <source>
        <dbReference type="SAM" id="Phobius"/>
    </source>
</evidence>
<keyword evidence="4" id="KW-1185">Reference proteome</keyword>
<dbReference type="AlphaFoldDB" id="A0A6A6ZQP9"/>
<protein>
    <submittedName>
        <fullName evidence="3">Uncharacterized protein</fullName>
    </submittedName>
</protein>
<feature type="region of interest" description="Disordered" evidence="1">
    <location>
        <begin position="1"/>
        <end position="42"/>
    </location>
</feature>
<dbReference type="Proteomes" id="UP000799424">
    <property type="component" value="Unassembled WGS sequence"/>
</dbReference>
<organism evidence="3 4">
    <name type="scientific">Ophiobolus disseminans</name>
    <dbReference type="NCBI Taxonomy" id="1469910"/>
    <lineage>
        <taxon>Eukaryota</taxon>
        <taxon>Fungi</taxon>
        <taxon>Dikarya</taxon>
        <taxon>Ascomycota</taxon>
        <taxon>Pezizomycotina</taxon>
        <taxon>Dothideomycetes</taxon>
        <taxon>Pleosporomycetidae</taxon>
        <taxon>Pleosporales</taxon>
        <taxon>Pleosporineae</taxon>
        <taxon>Phaeosphaeriaceae</taxon>
        <taxon>Ophiobolus</taxon>
    </lineage>
</organism>